<dbReference type="PANTHER" id="PTHR13847:SF289">
    <property type="entry name" value="GLYCINE OXIDASE"/>
    <property type="match status" value="1"/>
</dbReference>
<dbReference type="Gene3D" id="3.30.9.10">
    <property type="entry name" value="D-Amino Acid Oxidase, subunit A, domain 2"/>
    <property type="match status" value="1"/>
</dbReference>
<dbReference type="GO" id="GO:0016491">
    <property type="term" value="F:oxidoreductase activity"/>
    <property type="evidence" value="ECO:0007669"/>
    <property type="project" value="UniProtKB-KW"/>
</dbReference>
<dbReference type="EMBL" id="JBHSFQ010000005">
    <property type="protein sequence ID" value="MFC4561681.1"/>
    <property type="molecule type" value="Genomic_DNA"/>
</dbReference>
<keyword evidence="4" id="KW-1185">Reference proteome</keyword>
<feature type="domain" description="FAD dependent oxidoreductase" evidence="2">
    <location>
        <begin position="2"/>
        <end position="355"/>
    </location>
</feature>
<protein>
    <submittedName>
        <fullName evidence="3">NAD(P)/FAD-dependent oxidoreductase</fullName>
        <ecNumber evidence="3">1.-.-.-</ecNumber>
    </submittedName>
</protein>
<dbReference type="Proteomes" id="UP001595923">
    <property type="component" value="Unassembled WGS sequence"/>
</dbReference>
<accession>A0ABV9DU37</accession>
<reference evidence="4" key="1">
    <citation type="journal article" date="2019" name="Int. J. Syst. Evol. Microbiol.">
        <title>The Global Catalogue of Microorganisms (GCM) 10K type strain sequencing project: providing services to taxonomists for standard genome sequencing and annotation.</title>
        <authorList>
            <consortium name="The Broad Institute Genomics Platform"/>
            <consortium name="The Broad Institute Genome Sequencing Center for Infectious Disease"/>
            <person name="Wu L."/>
            <person name="Ma J."/>
        </authorList>
    </citation>
    <scope>NUCLEOTIDE SEQUENCE [LARGE SCALE GENOMIC DNA]</scope>
    <source>
        <strain evidence="4">XZYJ18</strain>
    </source>
</reference>
<dbReference type="EC" id="1.-.-.-" evidence="3"/>
<comment type="caution">
    <text evidence="3">The sequence shown here is derived from an EMBL/GenBank/DDBJ whole genome shotgun (WGS) entry which is preliminary data.</text>
</comment>
<evidence type="ECO:0000259" key="2">
    <source>
        <dbReference type="Pfam" id="PF01266"/>
    </source>
</evidence>
<dbReference type="RefSeq" id="WP_378572299.1">
    <property type="nucleotide sequence ID" value="NZ_JBHSFQ010000005.1"/>
</dbReference>
<dbReference type="InterPro" id="IPR006076">
    <property type="entry name" value="FAD-dep_OxRdtase"/>
</dbReference>
<dbReference type="Pfam" id="PF01266">
    <property type="entry name" value="DAO"/>
    <property type="match status" value="1"/>
</dbReference>
<evidence type="ECO:0000256" key="1">
    <source>
        <dbReference type="ARBA" id="ARBA00023002"/>
    </source>
</evidence>
<keyword evidence="1 3" id="KW-0560">Oxidoreductase</keyword>
<evidence type="ECO:0000313" key="3">
    <source>
        <dbReference type="EMBL" id="MFC4561681.1"/>
    </source>
</evidence>
<dbReference type="PANTHER" id="PTHR13847">
    <property type="entry name" value="SARCOSINE DEHYDROGENASE-RELATED"/>
    <property type="match status" value="1"/>
</dbReference>
<dbReference type="Gene3D" id="3.50.50.60">
    <property type="entry name" value="FAD/NAD(P)-binding domain"/>
    <property type="match status" value="1"/>
</dbReference>
<organism evidence="3 4">
    <name type="scientific">Nocardiopsis mangrovi</name>
    <dbReference type="NCBI Taxonomy" id="1179818"/>
    <lineage>
        <taxon>Bacteria</taxon>
        <taxon>Bacillati</taxon>
        <taxon>Actinomycetota</taxon>
        <taxon>Actinomycetes</taxon>
        <taxon>Streptosporangiales</taxon>
        <taxon>Nocardiopsidaceae</taxon>
        <taxon>Nocardiopsis</taxon>
    </lineage>
</organism>
<dbReference type="SUPFAM" id="SSF51905">
    <property type="entry name" value="FAD/NAD(P)-binding domain"/>
    <property type="match status" value="1"/>
</dbReference>
<evidence type="ECO:0000313" key="4">
    <source>
        <dbReference type="Proteomes" id="UP001595923"/>
    </source>
</evidence>
<gene>
    <name evidence="3" type="ORF">ACFO4E_07415</name>
</gene>
<proteinExistence type="predicted"/>
<name>A0ABV9DU37_9ACTN</name>
<dbReference type="InterPro" id="IPR036188">
    <property type="entry name" value="FAD/NAD-bd_sf"/>
</dbReference>
<sequence length="393" mass="41927">MKIVVIGAGVIGSAAAYALARAGAQVVVCEARYPGAGASGESYAWVNANRKSPYDYFALNLAGLRAHDTWHRELAEDAGPLRQWLWRTGHYEWSTGTGHAQVLTDKLARMAGWGYPADVLDRREALRREPALRLAPDVGHVVSYPQESICVPEAMIATLLRAAEGMGAQVRAPAEVVGAEPRGTGARAHLADGSAIDADVIVGCAGRWTDRVAATAGSRVPMAPADAAGQPAIGLLAYTRPRALYPTRLLTTSRLNVRPRPDGGLVLHALDLDRGIDPNRPASTTGPEARELLRRLDEVLVLPGPERIDRMQIGRRAIPADGRTVAGFVGDGRWLYAIATHSGVTLAPVLAEHCAAEVVAGNTVDQLAPFRPDRFADWNGLPETPRALVPGDQ</sequence>